<proteinExistence type="predicted"/>
<keyword evidence="1" id="KW-0802">TPR repeat</keyword>
<feature type="repeat" description="TPR" evidence="1">
    <location>
        <begin position="553"/>
        <end position="586"/>
    </location>
</feature>
<feature type="transmembrane region" description="Helical" evidence="2">
    <location>
        <begin position="107"/>
        <end position="125"/>
    </location>
</feature>
<keyword evidence="4" id="KW-1185">Reference proteome</keyword>
<comment type="caution">
    <text evidence="3">The sequence shown here is derived from an EMBL/GenBank/DDBJ whole genome shotgun (WGS) entry which is preliminary data.</text>
</comment>
<dbReference type="SMART" id="SM00028">
    <property type="entry name" value="TPR"/>
    <property type="match status" value="2"/>
</dbReference>
<dbReference type="EMBL" id="JBHLYW010000022">
    <property type="protein sequence ID" value="MFC0079698.1"/>
    <property type="molecule type" value="Genomic_DNA"/>
</dbReference>
<sequence>MRDYRSYERVEPIYFSGEIFFPVGLFLAAAMVTYILLYFFGLGTAIFFNVVIAWCGYFYVYYYGKLNSKITIEFLKGVSLIILLLLFVDYGAYALTVYQKTGIFDGLYFAIWISILLGVPAFYYIRLYSLHYYKKKSLAAIYFKSSFGVYHDRELLMYIDSIAFVNSSQKLISNLKIKNHNCFYSDEELAEMNAYSRNYDLKKSAFSSLIYIPFDADQFEMSWYSLIEDRYYKVNVSFPFHKIVLEQEKYPLNESERIKGKKAKRFYLQLYQRGGFKLYNEDVVLLDYDCTPPSIIQDSVKQEKLADHRKRHKYYKEPEYFSKLIDDIRTSNSIEKRQTLQDKLLPWNLKFSGLNLGNYIETYDAYLKNYRLEKEDAAQFAPRYLPNEITFVYRGSYLFSWLTIHIDTLKLDECIDFVKDEDSDEISFLLHFDNPDGENLEFVVKGNERQVSFKDWEIVIDERHKKNMDEEQYERQEDEKKRELLKTAWNFVFAKNYKEAQKNCDALLAMDPKYGFAYFLEARLLWYTEGFETCYSKRDYFFAKTAHEPAALAHIYNSFGCILDLEKRYEEAVVYFKKAITINPKEPIYICNLGEMYYKLKNPSKALREAKKAQKLGYESDMLTEILENKGKISSKEE</sequence>
<evidence type="ECO:0008006" key="5">
    <source>
        <dbReference type="Google" id="ProtNLM"/>
    </source>
</evidence>
<gene>
    <name evidence="3" type="ORF">ACFFLS_21810</name>
</gene>
<feature type="transmembrane region" description="Helical" evidence="2">
    <location>
        <begin position="46"/>
        <end position="62"/>
    </location>
</feature>
<name>A0ABV6BW71_9FLAO</name>
<feature type="transmembrane region" description="Helical" evidence="2">
    <location>
        <begin position="74"/>
        <end position="95"/>
    </location>
</feature>
<evidence type="ECO:0000313" key="4">
    <source>
        <dbReference type="Proteomes" id="UP001589734"/>
    </source>
</evidence>
<organism evidence="3 4">
    <name type="scientific">Flavobacterium procerum</name>
    <dbReference type="NCBI Taxonomy" id="1455569"/>
    <lineage>
        <taxon>Bacteria</taxon>
        <taxon>Pseudomonadati</taxon>
        <taxon>Bacteroidota</taxon>
        <taxon>Flavobacteriia</taxon>
        <taxon>Flavobacteriales</taxon>
        <taxon>Flavobacteriaceae</taxon>
        <taxon>Flavobacterium</taxon>
    </lineage>
</organism>
<reference evidence="3 4" key="1">
    <citation type="submission" date="2024-09" db="EMBL/GenBank/DDBJ databases">
        <authorList>
            <person name="Sun Q."/>
            <person name="Mori K."/>
        </authorList>
    </citation>
    <scope>NUCLEOTIDE SEQUENCE [LARGE SCALE GENOMIC DNA]</scope>
    <source>
        <strain evidence="3 4">CGMCC 1.12926</strain>
    </source>
</reference>
<dbReference type="InterPro" id="IPR019734">
    <property type="entry name" value="TPR_rpt"/>
</dbReference>
<dbReference type="InterPro" id="IPR011990">
    <property type="entry name" value="TPR-like_helical_dom_sf"/>
</dbReference>
<keyword evidence="2" id="KW-1133">Transmembrane helix</keyword>
<evidence type="ECO:0000256" key="2">
    <source>
        <dbReference type="SAM" id="Phobius"/>
    </source>
</evidence>
<dbReference type="Gene3D" id="1.25.40.10">
    <property type="entry name" value="Tetratricopeptide repeat domain"/>
    <property type="match status" value="1"/>
</dbReference>
<feature type="transmembrane region" description="Helical" evidence="2">
    <location>
        <begin position="20"/>
        <end position="40"/>
    </location>
</feature>
<evidence type="ECO:0000256" key="1">
    <source>
        <dbReference type="PROSITE-ProRule" id="PRU00339"/>
    </source>
</evidence>
<dbReference type="Proteomes" id="UP001589734">
    <property type="component" value="Unassembled WGS sequence"/>
</dbReference>
<dbReference type="RefSeq" id="WP_379687435.1">
    <property type="nucleotide sequence ID" value="NZ_JBHLYW010000022.1"/>
</dbReference>
<keyword evidence="2" id="KW-0472">Membrane</keyword>
<dbReference type="SUPFAM" id="SSF48452">
    <property type="entry name" value="TPR-like"/>
    <property type="match status" value="1"/>
</dbReference>
<accession>A0ABV6BW71</accession>
<evidence type="ECO:0000313" key="3">
    <source>
        <dbReference type="EMBL" id="MFC0079698.1"/>
    </source>
</evidence>
<dbReference type="Pfam" id="PF13181">
    <property type="entry name" value="TPR_8"/>
    <property type="match status" value="1"/>
</dbReference>
<keyword evidence="2" id="KW-0812">Transmembrane</keyword>
<protein>
    <recommendedName>
        <fullName evidence="5">Tetratricopeptide repeat protein</fullName>
    </recommendedName>
</protein>
<dbReference type="PROSITE" id="PS50005">
    <property type="entry name" value="TPR"/>
    <property type="match status" value="1"/>
</dbReference>